<evidence type="ECO:0000313" key="1">
    <source>
        <dbReference type="EMBL" id="CAB4905229.1"/>
    </source>
</evidence>
<protein>
    <submittedName>
        <fullName evidence="1">Unannotated protein</fullName>
    </submittedName>
</protein>
<dbReference type="Gene3D" id="3.30.470.20">
    <property type="entry name" value="ATP-grasp fold, B domain"/>
    <property type="match status" value="1"/>
</dbReference>
<reference evidence="1" key="1">
    <citation type="submission" date="2020-05" db="EMBL/GenBank/DDBJ databases">
        <authorList>
            <person name="Chiriac C."/>
            <person name="Salcher M."/>
            <person name="Ghai R."/>
            <person name="Kavagutti S V."/>
        </authorList>
    </citation>
    <scope>NUCLEOTIDE SEQUENCE</scope>
</reference>
<dbReference type="PANTHER" id="PTHR11609:SF5">
    <property type="entry name" value="PHOSPHORIBOSYLAMINOIMIDAZOLE CARBOXYLASE"/>
    <property type="match status" value="1"/>
</dbReference>
<dbReference type="EMBL" id="CAFBMP010000026">
    <property type="protein sequence ID" value="CAB4905229.1"/>
    <property type="molecule type" value="Genomic_DNA"/>
</dbReference>
<name>A0A6J7GP86_9ZZZZ</name>
<accession>A0A6J7GP86</accession>
<dbReference type="AlphaFoldDB" id="A0A6J7GP86"/>
<dbReference type="PANTHER" id="PTHR11609">
    <property type="entry name" value="PURINE BIOSYNTHESIS PROTEIN 6/7, PUR6/7"/>
    <property type="match status" value="1"/>
</dbReference>
<organism evidence="1">
    <name type="scientific">freshwater metagenome</name>
    <dbReference type="NCBI Taxonomy" id="449393"/>
    <lineage>
        <taxon>unclassified sequences</taxon>
        <taxon>metagenomes</taxon>
        <taxon>ecological metagenomes</taxon>
    </lineage>
</organism>
<proteinExistence type="predicted"/>
<sequence length="273" mass="30282">MGFPTVGIVAFSNVWNYFEHEAVNLGIKVKFNSERISTDELIQFADGCDLLCVDPNLIPLSTIKTVEKSGVKIYPSSKTLELLSQIEIFEQRDDSISILVARSAHAQVSSWTATLRTNNLSITPAPGIADEQMQEIQLAALKLADEIGLIGGIELVVDANEYKNLFGINWLSPSASYWSQIGSTTNYFEQVLRAVLDLPLGSTDLNSKFVLTGRLTTDPASDDYRPYLHLMARTPALKFNQVSKEIAIYGDDLENLLTEIIHAQQYYSGDIDE</sequence>
<dbReference type="SUPFAM" id="SSF56059">
    <property type="entry name" value="Glutathione synthetase ATP-binding domain-like"/>
    <property type="match status" value="1"/>
</dbReference>
<gene>
    <name evidence="1" type="ORF">UFOPK3608_00584</name>
</gene>
<dbReference type="GO" id="GO:0005829">
    <property type="term" value="C:cytosol"/>
    <property type="evidence" value="ECO:0007669"/>
    <property type="project" value="TreeGrafter"/>
</dbReference>